<comment type="caution">
    <text evidence="1">The sequence shown here is derived from an EMBL/GenBank/DDBJ whole genome shotgun (WGS) entry which is preliminary data.</text>
</comment>
<reference evidence="1 2" key="1">
    <citation type="journal article" date="2021" name="BMC Genomics">
        <title>Datura genome reveals duplications of psychoactive alkaloid biosynthetic genes and high mutation rate following tissue culture.</title>
        <authorList>
            <person name="Rajewski A."/>
            <person name="Carter-House D."/>
            <person name="Stajich J."/>
            <person name="Litt A."/>
        </authorList>
    </citation>
    <scope>NUCLEOTIDE SEQUENCE [LARGE SCALE GENOMIC DNA]</scope>
    <source>
        <strain evidence="1">AR-01</strain>
    </source>
</reference>
<name>A0ABS8V0P4_DATST</name>
<proteinExistence type="predicted"/>
<dbReference type="Proteomes" id="UP000823775">
    <property type="component" value="Unassembled WGS sequence"/>
</dbReference>
<evidence type="ECO:0000313" key="2">
    <source>
        <dbReference type="Proteomes" id="UP000823775"/>
    </source>
</evidence>
<organism evidence="1 2">
    <name type="scientific">Datura stramonium</name>
    <name type="common">Jimsonweed</name>
    <name type="synonym">Common thornapple</name>
    <dbReference type="NCBI Taxonomy" id="4076"/>
    <lineage>
        <taxon>Eukaryota</taxon>
        <taxon>Viridiplantae</taxon>
        <taxon>Streptophyta</taxon>
        <taxon>Embryophyta</taxon>
        <taxon>Tracheophyta</taxon>
        <taxon>Spermatophyta</taxon>
        <taxon>Magnoliopsida</taxon>
        <taxon>eudicotyledons</taxon>
        <taxon>Gunneridae</taxon>
        <taxon>Pentapetalae</taxon>
        <taxon>asterids</taxon>
        <taxon>lamiids</taxon>
        <taxon>Solanales</taxon>
        <taxon>Solanaceae</taxon>
        <taxon>Solanoideae</taxon>
        <taxon>Datureae</taxon>
        <taxon>Datura</taxon>
    </lineage>
</organism>
<gene>
    <name evidence="1" type="ORF">HAX54_026145</name>
</gene>
<keyword evidence="2" id="KW-1185">Reference proteome</keyword>
<sequence length="108" mass="11931">MQSKCNVGAEDNVFASAKYDVGVENNVFASTEIIPLLQRKYNASIDVEDNAFMSKYCDDVEHDTFASVKYDANKEDNAFASVMITPLLRRKCNADVEDNAFASAGMLC</sequence>
<protein>
    <submittedName>
        <fullName evidence="1">Uncharacterized protein</fullName>
    </submittedName>
</protein>
<accession>A0ABS8V0P4</accession>
<dbReference type="EMBL" id="JACEIK010003178">
    <property type="protein sequence ID" value="MCD9640693.1"/>
    <property type="molecule type" value="Genomic_DNA"/>
</dbReference>
<evidence type="ECO:0000313" key="1">
    <source>
        <dbReference type="EMBL" id="MCD9640693.1"/>
    </source>
</evidence>